<dbReference type="NCBIfam" id="NF038146">
    <property type="entry name" value="LxmA_leader"/>
    <property type="match status" value="1"/>
</dbReference>
<keyword evidence="2" id="KW-1185">Reference proteome</keyword>
<organism evidence="1 2">
    <name type="scientific">Micromonospora acroterricola</name>
    <dbReference type="NCBI Taxonomy" id="2202421"/>
    <lineage>
        <taxon>Bacteria</taxon>
        <taxon>Bacillati</taxon>
        <taxon>Actinomycetota</taxon>
        <taxon>Actinomycetes</taxon>
        <taxon>Micromonosporales</taxon>
        <taxon>Micromonosporaceae</taxon>
        <taxon>Micromonospora</taxon>
    </lineage>
</organism>
<gene>
    <name evidence="1" type="ORF">DKT68_06095</name>
</gene>
<accession>A0A317D986</accession>
<name>A0A317D986_9ACTN</name>
<dbReference type="EMBL" id="QGKR01000138">
    <property type="protein sequence ID" value="PWR11319.1"/>
    <property type="molecule type" value="Genomic_DNA"/>
</dbReference>
<dbReference type="Proteomes" id="UP000245410">
    <property type="component" value="Unassembled WGS sequence"/>
</dbReference>
<dbReference type="InterPro" id="IPR049906">
    <property type="entry name" value="LxmA-like_leader"/>
</dbReference>
<dbReference type="GeneID" id="95369457"/>
<evidence type="ECO:0000313" key="2">
    <source>
        <dbReference type="Proteomes" id="UP000245410"/>
    </source>
</evidence>
<dbReference type="OrthoDB" id="4276674at2"/>
<sequence length="62" mass="6412">MQEKANNIEELLAGYETYSTAEDIDLSAVSDAPATTPGCAIVSAGVSWMSGQVVSKTIDDGC</sequence>
<evidence type="ECO:0000313" key="1">
    <source>
        <dbReference type="EMBL" id="PWR11319.1"/>
    </source>
</evidence>
<proteinExistence type="predicted"/>
<dbReference type="RefSeq" id="WP_030330388.1">
    <property type="nucleotide sequence ID" value="NZ_QGKR01000138.1"/>
</dbReference>
<protein>
    <submittedName>
        <fullName evidence="1">Uncharacterized protein</fullName>
    </submittedName>
</protein>
<comment type="caution">
    <text evidence="1">The sequence shown here is derived from an EMBL/GenBank/DDBJ whole genome shotgun (WGS) entry which is preliminary data.</text>
</comment>
<reference evidence="1 2" key="1">
    <citation type="submission" date="2018-05" db="EMBL/GenBank/DDBJ databases">
        <title>Micromonospora atacamensis sp. nov., a novel actinobacteria isolated from high altitude Atacama Desert soil.</title>
        <authorList>
            <person name="Carro L."/>
            <person name="Golinska P."/>
            <person name="Klenk H.-P."/>
            <person name="Goodfellow M."/>
        </authorList>
    </citation>
    <scope>NUCLEOTIDE SEQUENCE [LARGE SCALE GENOMIC DNA]</scope>
    <source>
        <strain evidence="1 2">5R2A7</strain>
    </source>
</reference>
<dbReference type="AlphaFoldDB" id="A0A317D986"/>